<protein>
    <recommendedName>
        <fullName evidence="1">PDEase domain-containing protein</fullName>
    </recommendedName>
</protein>
<reference evidence="2" key="1">
    <citation type="submission" date="2018-11" db="EMBL/GenBank/DDBJ databases">
        <authorList>
            <consortium name="Pathogen Informatics"/>
        </authorList>
    </citation>
    <scope>NUCLEOTIDE SEQUENCE</scope>
</reference>
<dbReference type="SUPFAM" id="SSF109604">
    <property type="entry name" value="HD-domain/PDEase-like"/>
    <property type="match status" value="1"/>
</dbReference>
<dbReference type="EMBL" id="CAAALY010244195">
    <property type="protein sequence ID" value="VEL32446.1"/>
    <property type="molecule type" value="Genomic_DNA"/>
</dbReference>
<dbReference type="AlphaFoldDB" id="A0A3S5CM82"/>
<evidence type="ECO:0000313" key="3">
    <source>
        <dbReference type="Proteomes" id="UP000784294"/>
    </source>
</evidence>
<name>A0A3S5CM82_9PLAT</name>
<feature type="domain" description="PDEase" evidence="1">
    <location>
        <begin position="1"/>
        <end position="72"/>
    </location>
</feature>
<dbReference type="GO" id="GO:0007165">
    <property type="term" value="P:signal transduction"/>
    <property type="evidence" value="ECO:0007669"/>
    <property type="project" value="InterPro"/>
</dbReference>
<dbReference type="Gene3D" id="1.10.1300.10">
    <property type="entry name" value="3'5'-cyclic nucleotide phosphodiesterase, catalytic domain"/>
    <property type="match status" value="1"/>
</dbReference>
<dbReference type="OrthoDB" id="189220at2759"/>
<dbReference type="GO" id="GO:0004114">
    <property type="term" value="F:3',5'-cyclic-nucleotide phosphodiesterase activity"/>
    <property type="evidence" value="ECO:0007669"/>
    <property type="project" value="InterPro"/>
</dbReference>
<evidence type="ECO:0000259" key="1">
    <source>
        <dbReference type="PROSITE" id="PS51845"/>
    </source>
</evidence>
<dbReference type="InterPro" id="IPR036971">
    <property type="entry name" value="PDEase_catalytic_dom_sf"/>
</dbReference>
<keyword evidence="3" id="KW-1185">Reference proteome</keyword>
<sequence length="117" mass="12894">MLTDDEKRIGLPVVMPTFDRQTCNIAKSQLSFIDLFLKDMFTMWHEADRGLGTPSDVSQTSVSASPVILATQQFVKVTGKVDPLTNCLLNSCDISPSILGYSPGLDCQAIWEISLRL</sequence>
<organism evidence="2 3">
    <name type="scientific">Protopolystoma xenopodis</name>
    <dbReference type="NCBI Taxonomy" id="117903"/>
    <lineage>
        <taxon>Eukaryota</taxon>
        <taxon>Metazoa</taxon>
        <taxon>Spiralia</taxon>
        <taxon>Lophotrochozoa</taxon>
        <taxon>Platyhelminthes</taxon>
        <taxon>Monogenea</taxon>
        <taxon>Polyopisthocotylea</taxon>
        <taxon>Polystomatidea</taxon>
        <taxon>Polystomatidae</taxon>
        <taxon>Protopolystoma</taxon>
    </lineage>
</organism>
<dbReference type="PROSITE" id="PS51845">
    <property type="entry name" value="PDEASE_I_2"/>
    <property type="match status" value="1"/>
</dbReference>
<dbReference type="Proteomes" id="UP000784294">
    <property type="component" value="Unassembled WGS sequence"/>
</dbReference>
<proteinExistence type="predicted"/>
<comment type="caution">
    <text evidence="2">The sequence shown here is derived from an EMBL/GenBank/DDBJ whole genome shotgun (WGS) entry which is preliminary data.</text>
</comment>
<gene>
    <name evidence="2" type="ORF">PXEA_LOCUS25886</name>
</gene>
<evidence type="ECO:0000313" key="2">
    <source>
        <dbReference type="EMBL" id="VEL32446.1"/>
    </source>
</evidence>
<accession>A0A3S5CM82</accession>
<dbReference type="Pfam" id="PF00233">
    <property type="entry name" value="PDEase_I"/>
    <property type="match status" value="1"/>
</dbReference>
<dbReference type="InterPro" id="IPR002073">
    <property type="entry name" value="PDEase_catalytic_dom"/>
</dbReference>